<dbReference type="PANTHER" id="PTHR33365:SF11">
    <property type="entry name" value="TAT PATHWAY SIGNAL SEQUENCE"/>
    <property type="match status" value="1"/>
</dbReference>
<keyword evidence="2" id="KW-0560">Oxidoreductase</keyword>
<evidence type="ECO:0000256" key="3">
    <source>
        <dbReference type="ARBA" id="ARBA00035112"/>
    </source>
</evidence>
<dbReference type="GO" id="GO:0016491">
    <property type="term" value="F:oxidoreductase activity"/>
    <property type="evidence" value="ECO:0007669"/>
    <property type="project" value="UniProtKB-KW"/>
</dbReference>
<organism evidence="5 6">
    <name type="scientific">Collybiopsis luxurians FD-317 M1</name>
    <dbReference type="NCBI Taxonomy" id="944289"/>
    <lineage>
        <taxon>Eukaryota</taxon>
        <taxon>Fungi</taxon>
        <taxon>Dikarya</taxon>
        <taxon>Basidiomycota</taxon>
        <taxon>Agaricomycotina</taxon>
        <taxon>Agaricomycetes</taxon>
        <taxon>Agaricomycetidae</taxon>
        <taxon>Agaricales</taxon>
        <taxon>Marasmiineae</taxon>
        <taxon>Omphalotaceae</taxon>
        <taxon>Collybiopsis</taxon>
        <taxon>Collybiopsis luxurians</taxon>
    </lineage>
</organism>
<gene>
    <name evidence="5" type="ORF">GYMLUDRAFT_233250</name>
</gene>
<feature type="signal peptide" evidence="4">
    <location>
        <begin position="1"/>
        <end position="18"/>
    </location>
</feature>
<dbReference type="OrthoDB" id="3687641at2759"/>
<dbReference type="HOGENOM" id="CLU_042941_8_3_1"/>
<comment type="similarity">
    <text evidence="3">Belongs to the ustYa family.</text>
</comment>
<keyword evidence="6" id="KW-1185">Reference proteome</keyword>
<accession>A0A0D0AR00</accession>
<sequence>MKAFRDWVFFLTVTSVIALCGVISHHRSFIGPPADPSAKWKAYPENIAVWDLGPLTKVTMEVHNTVHYQLNNTAYNNAEWDALTPYNGLVYLGDDLTPYMPSFFHQLQCLNIIRLEYSSNDQKNQSRAVQGSPAQHCLNYLRQMLLCRLDLNLESVVAMDSELHAVAQRRTQSCDDWRVVYSEQAKNYHHFMEQSS</sequence>
<protein>
    <submittedName>
        <fullName evidence="5">Uncharacterized protein</fullName>
    </submittedName>
</protein>
<evidence type="ECO:0000313" key="5">
    <source>
        <dbReference type="EMBL" id="KIK52785.1"/>
    </source>
</evidence>
<dbReference type="EMBL" id="KN834837">
    <property type="protein sequence ID" value="KIK52785.1"/>
    <property type="molecule type" value="Genomic_DNA"/>
</dbReference>
<keyword evidence="4" id="KW-0732">Signal</keyword>
<comment type="pathway">
    <text evidence="1">Mycotoxin biosynthesis.</text>
</comment>
<dbReference type="Proteomes" id="UP000053593">
    <property type="component" value="Unassembled WGS sequence"/>
</dbReference>
<dbReference type="GO" id="GO:0043386">
    <property type="term" value="P:mycotoxin biosynthetic process"/>
    <property type="evidence" value="ECO:0007669"/>
    <property type="project" value="InterPro"/>
</dbReference>
<dbReference type="Pfam" id="PF11807">
    <property type="entry name" value="UstYa"/>
    <property type="match status" value="1"/>
</dbReference>
<evidence type="ECO:0000256" key="4">
    <source>
        <dbReference type="SAM" id="SignalP"/>
    </source>
</evidence>
<reference evidence="5 6" key="1">
    <citation type="submission" date="2014-04" db="EMBL/GenBank/DDBJ databases">
        <title>Evolutionary Origins and Diversification of the Mycorrhizal Mutualists.</title>
        <authorList>
            <consortium name="DOE Joint Genome Institute"/>
            <consortium name="Mycorrhizal Genomics Consortium"/>
            <person name="Kohler A."/>
            <person name="Kuo A."/>
            <person name="Nagy L.G."/>
            <person name="Floudas D."/>
            <person name="Copeland A."/>
            <person name="Barry K.W."/>
            <person name="Cichocki N."/>
            <person name="Veneault-Fourrey C."/>
            <person name="LaButti K."/>
            <person name="Lindquist E.A."/>
            <person name="Lipzen A."/>
            <person name="Lundell T."/>
            <person name="Morin E."/>
            <person name="Murat C."/>
            <person name="Riley R."/>
            <person name="Ohm R."/>
            <person name="Sun H."/>
            <person name="Tunlid A."/>
            <person name="Henrissat B."/>
            <person name="Grigoriev I.V."/>
            <person name="Hibbett D.S."/>
            <person name="Martin F."/>
        </authorList>
    </citation>
    <scope>NUCLEOTIDE SEQUENCE [LARGE SCALE GENOMIC DNA]</scope>
    <source>
        <strain evidence="5 6">FD-317 M1</strain>
    </source>
</reference>
<evidence type="ECO:0000256" key="1">
    <source>
        <dbReference type="ARBA" id="ARBA00004685"/>
    </source>
</evidence>
<dbReference type="PANTHER" id="PTHR33365">
    <property type="entry name" value="YALI0B05434P"/>
    <property type="match status" value="1"/>
</dbReference>
<evidence type="ECO:0000313" key="6">
    <source>
        <dbReference type="Proteomes" id="UP000053593"/>
    </source>
</evidence>
<name>A0A0D0AR00_9AGAR</name>
<feature type="chain" id="PRO_5002224186" evidence="4">
    <location>
        <begin position="19"/>
        <end position="196"/>
    </location>
</feature>
<dbReference type="InterPro" id="IPR021765">
    <property type="entry name" value="UstYa-like"/>
</dbReference>
<dbReference type="AlphaFoldDB" id="A0A0D0AR00"/>
<proteinExistence type="inferred from homology"/>
<evidence type="ECO:0000256" key="2">
    <source>
        <dbReference type="ARBA" id="ARBA00023002"/>
    </source>
</evidence>